<dbReference type="PANTHER" id="PTHR35936">
    <property type="entry name" value="MEMBRANE-BOUND LYTIC MUREIN TRANSGLYCOSYLASE F"/>
    <property type="match status" value="1"/>
</dbReference>
<dbReference type="Gene3D" id="3.40.190.10">
    <property type="entry name" value="Periplasmic binding protein-like II"/>
    <property type="match status" value="2"/>
</dbReference>
<dbReference type="Pfam" id="PF00497">
    <property type="entry name" value="SBP_bac_3"/>
    <property type="match status" value="1"/>
</dbReference>
<keyword evidence="4" id="KW-1185">Reference proteome</keyword>
<dbReference type="InterPro" id="IPR001638">
    <property type="entry name" value="Solute-binding_3/MltF_N"/>
</dbReference>
<evidence type="ECO:0000259" key="2">
    <source>
        <dbReference type="SMART" id="SM00062"/>
    </source>
</evidence>
<evidence type="ECO:0000313" key="3">
    <source>
        <dbReference type="EMBL" id="GGI12396.1"/>
    </source>
</evidence>
<evidence type="ECO:0000256" key="1">
    <source>
        <dbReference type="ARBA" id="ARBA00022729"/>
    </source>
</evidence>
<dbReference type="EMBL" id="BMDH01000001">
    <property type="protein sequence ID" value="GGI12396.1"/>
    <property type="molecule type" value="Genomic_DNA"/>
</dbReference>
<feature type="domain" description="Solute-binding protein family 3/N-terminal" evidence="2">
    <location>
        <begin position="52"/>
        <end position="279"/>
    </location>
</feature>
<dbReference type="AlphaFoldDB" id="A0A8J3F0M0"/>
<sequence>MCASLLSIVCVVALSSCGTVDESSFRAYDVSHISRVDDIARLVPESVARDGKLSVGMNASYAPAEFLASDGQTPVGYDVDLSRAMAQVLGLKAQFVNASFDSIIPSIGSKFDIGMSAFSITPERIETVDFVSYFKAGEKFVVRKGNPERVNRDQLCGRKIGVQTGTIEEQHLLTASEQCEAQDKPDIEVMSFKQQATVTTAVMTGKIDAFYADSPVAGYAMSQTGDALESLGQDIGVAHHGIAITKGDEQTVEAIQQAMQWLMDSGDYQKILHMWGADDGAEHQALINPQE</sequence>
<dbReference type="SMART" id="SM00062">
    <property type="entry name" value="PBPb"/>
    <property type="match status" value="1"/>
</dbReference>
<protein>
    <submittedName>
        <fullName evidence="3">ABC transporter substrate-binding protein</fullName>
    </submittedName>
</protein>
<keyword evidence="1" id="KW-0732">Signal</keyword>
<organism evidence="3 4">
    <name type="scientific">Galliscardovia ingluviei</name>
    <dbReference type="NCBI Taxonomy" id="1769422"/>
    <lineage>
        <taxon>Bacteria</taxon>
        <taxon>Bacillati</taxon>
        <taxon>Actinomycetota</taxon>
        <taxon>Actinomycetes</taxon>
        <taxon>Bifidobacteriales</taxon>
        <taxon>Bifidobacteriaceae</taxon>
        <taxon>Galliscardovia</taxon>
    </lineage>
</organism>
<dbReference type="SUPFAM" id="SSF53850">
    <property type="entry name" value="Periplasmic binding protein-like II"/>
    <property type="match status" value="1"/>
</dbReference>
<dbReference type="PANTHER" id="PTHR35936:SF17">
    <property type="entry name" value="ARGININE-BINDING EXTRACELLULAR PROTEIN ARTP"/>
    <property type="match status" value="1"/>
</dbReference>
<comment type="caution">
    <text evidence="3">The sequence shown here is derived from an EMBL/GenBank/DDBJ whole genome shotgun (WGS) entry which is preliminary data.</text>
</comment>
<reference evidence="3" key="2">
    <citation type="submission" date="2020-09" db="EMBL/GenBank/DDBJ databases">
        <authorList>
            <person name="Sun Q."/>
            <person name="Sedlacek I."/>
        </authorList>
    </citation>
    <scope>NUCLEOTIDE SEQUENCE</scope>
    <source>
        <strain evidence="3">CCM 8606</strain>
    </source>
</reference>
<proteinExistence type="predicted"/>
<accession>A0A8J3F0M0</accession>
<dbReference type="Proteomes" id="UP000619536">
    <property type="component" value="Unassembled WGS sequence"/>
</dbReference>
<reference evidence="3" key="1">
    <citation type="journal article" date="2014" name="Int. J. Syst. Evol. Microbiol.">
        <title>Complete genome sequence of Corynebacterium casei LMG S-19264T (=DSM 44701T), isolated from a smear-ripened cheese.</title>
        <authorList>
            <consortium name="US DOE Joint Genome Institute (JGI-PGF)"/>
            <person name="Walter F."/>
            <person name="Albersmeier A."/>
            <person name="Kalinowski J."/>
            <person name="Ruckert C."/>
        </authorList>
    </citation>
    <scope>NUCLEOTIDE SEQUENCE</scope>
    <source>
        <strain evidence="3">CCM 8606</strain>
    </source>
</reference>
<dbReference type="CDD" id="cd01004">
    <property type="entry name" value="PBP2_MidA_like"/>
    <property type="match status" value="1"/>
</dbReference>
<gene>
    <name evidence="3" type="ORF">GCM10007377_00750</name>
</gene>
<name>A0A8J3F0M0_9BIFI</name>
<evidence type="ECO:0000313" key="4">
    <source>
        <dbReference type="Proteomes" id="UP000619536"/>
    </source>
</evidence>